<evidence type="ECO:0000313" key="19">
    <source>
        <dbReference type="Proteomes" id="UP000480350"/>
    </source>
</evidence>
<keyword evidence="10" id="KW-0418">Kinase</keyword>
<evidence type="ECO:0000256" key="9">
    <source>
        <dbReference type="ARBA" id="ARBA00022741"/>
    </source>
</evidence>
<keyword evidence="8 15" id="KW-0812">Transmembrane</keyword>
<dbReference type="CDD" id="cd06225">
    <property type="entry name" value="HAMP"/>
    <property type="match status" value="1"/>
</dbReference>
<evidence type="ECO:0000256" key="15">
    <source>
        <dbReference type="SAM" id="Phobius"/>
    </source>
</evidence>
<dbReference type="GO" id="GO:0000155">
    <property type="term" value="F:phosphorelay sensor kinase activity"/>
    <property type="evidence" value="ECO:0007669"/>
    <property type="project" value="InterPro"/>
</dbReference>
<dbReference type="PANTHER" id="PTHR44936:SF5">
    <property type="entry name" value="SENSOR HISTIDINE KINASE ENVZ"/>
    <property type="match status" value="1"/>
</dbReference>
<evidence type="ECO:0000313" key="18">
    <source>
        <dbReference type="EMBL" id="MXQ07519.1"/>
    </source>
</evidence>
<evidence type="ECO:0000256" key="5">
    <source>
        <dbReference type="ARBA" id="ARBA00022519"/>
    </source>
</evidence>
<comment type="catalytic activity">
    <reaction evidence="1">
        <text>ATP + protein L-histidine = ADP + protein N-phospho-L-histidine.</text>
        <dbReference type="EC" id="2.7.13.3"/>
    </reaction>
</comment>
<keyword evidence="4" id="KW-1003">Cell membrane</keyword>
<dbReference type="PANTHER" id="PTHR44936">
    <property type="entry name" value="SENSOR PROTEIN CREC"/>
    <property type="match status" value="1"/>
</dbReference>
<dbReference type="SUPFAM" id="SSF55874">
    <property type="entry name" value="ATPase domain of HSP90 chaperone/DNA topoisomerase II/histidine kinase"/>
    <property type="match status" value="1"/>
</dbReference>
<dbReference type="PROSITE" id="PS50109">
    <property type="entry name" value="HIS_KIN"/>
    <property type="match status" value="1"/>
</dbReference>
<keyword evidence="11" id="KW-0067">ATP-binding</keyword>
<evidence type="ECO:0000259" key="17">
    <source>
        <dbReference type="PROSITE" id="PS50885"/>
    </source>
</evidence>
<keyword evidence="19" id="KW-1185">Reference proteome</keyword>
<dbReference type="SMART" id="SM00387">
    <property type="entry name" value="HATPase_c"/>
    <property type="match status" value="1"/>
</dbReference>
<dbReference type="SMART" id="SM00388">
    <property type="entry name" value="HisKA"/>
    <property type="match status" value="1"/>
</dbReference>
<dbReference type="EC" id="2.7.13.3" evidence="3"/>
<evidence type="ECO:0000256" key="11">
    <source>
        <dbReference type="ARBA" id="ARBA00022840"/>
    </source>
</evidence>
<evidence type="ECO:0000259" key="16">
    <source>
        <dbReference type="PROSITE" id="PS50109"/>
    </source>
</evidence>
<dbReference type="InterPro" id="IPR036890">
    <property type="entry name" value="HATPase_C_sf"/>
</dbReference>
<feature type="transmembrane region" description="Helical" evidence="15">
    <location>
        <begin position="20"/>
        <end position="42"/>
    </location>
</feature>
<evidence type="ECO:0000256" key="7">
    <source>
        <dbReference type="ARBA" id="ARBA00022679"/>
    </source>
</evidence>
<evidence type="ECO:0000256" key="14">
    <source>
        <dbReference type="ARBA" id="ARBA00023136"/>
    </source>
</evidence>
<dbReference type="AlphaFoldDB" id="A0A7C9NDI3"/>
<dbReference type="SUPFAM" id="SSF47384">
    <property type="entry name" value="Homodimeric domain of signal transducing histidine kinase"/>
    <property type="match status" value="1"/>
</dbReference>
<accession>A0A7C9NDI3</accession>
<evidence type="ECO:0000256" key="1">
    <source>
        <dbReference type="ARBA" id="ARBA00000085"/>
    </source>
</evidence>
<protein>
    <recommendedName>
        <fullName evidence="3">histidine kinase</fullName>
        <ecNumber evidence="3">2.7.13.3</ecNumber>
    </recommendedName>
</protein>
<evidence type="ECO:0000256" key="2">
    <source>
        <dbReference type="ARBA" id="ARBA00004429"/>
    </source>
</evidence>
<gene>
    <name evidence="18" type="ORF">GQ651_06625</name>
</gene>
<dbReference type="EMBL" id="WUPT01000001">
    <property type="protein sequence ID" value="MXQ07519.1"/>
    <property type="molecule type" value="Genomic_DNA"/>
</dbReference>
<dbReference type="InterPro" id="IPR050980">
    <property type="entry name" value="2C_sensor_his_kinase"/>
</dbReference>
<dbReference type="InterPro" id="IPR036097">
    <property type="entry name" value="HisK_dim/P_sf"/>
</dbReference>
<keyword evidence="14 15" id="KW-0472">Membrane</keyword>
<dbReference type="Gene3D" id="1.10.287.130">
    <property type="match status" value="1"/>
</dbReference>
<sequence length="438" mass="47848">MLGRFLKGYMPRSLYGRAALIVLVPVLSILTVMSVVFIQRLYEDVTRQMTSGVADEVRYIAEVIDAAPDATTARAMADEIASALDMGLTWTNAGLEARREWIDLSGLTVRATLEERLPGLVAVDLVGVDGRTQLLHETDRGPVLLDIARGRLSPRNPHQFLVLIGVTAFLMTAIALLYLRGQVRPIRRLAAAASAFGKGRRVQYRPTGATEVREAGDAFLEMRDRIERQIEQRTVMLSGVSHDLRTPLTRMKLALSLMDEGPERRALETDVTEMEMMLNAFLDFAKGAAHENAETVSLGEIVEQAVDRARRAGQPIETGPVPQDVMLKTHPHALARAIDNLVGNAVRYGKRARMTAEDLGDRIVFAVEDDGPGIAPELRAEAVKPFSRLDSARNQDDGSGVGLGLAIAADIARQHGGRLSLGDARELTGLRAEIILPK</sequence>
<dbReference type="PRINTS" id="PR00344">
    <property type="entry name" value="BCTRLSENSOR"/>
</dbReference>
<dbReference type="Gene3D" id="3.30.565.10">
    <property type="entry name" value="Histidine kinase-like ATPase, C-terminal domain"/>
    <property type="match status" value="1"/>
</dbReference>
<feature type="transmembrane region" description="Helical" evidence="15">
    <location>
        <begin position="160"/>
        <end position="179"/>
    </location>
</feature>
<dbReference type="RefSeq" id="WP_160763388.1">
    <property type="nucleotide sequence ID" value="NZ_WUPT01000001.1"/>
</dbReference>
<dbReference type="Pfam" id="PF00512">
    <property type="entry name" value="HisKA"/>
    <property type="match status" value="1"/>
</dbReference>
<keyword evidence="13" id="KW-0902">Two-component regulatory system</keyword>
<evidence type="ECO:0000256" key="13">
    <source>
        <dbReference type="ARBA" id="ARBA00023012"/>
    </source>
</evidence>
<reference evidence="18 19" key="1">
    <citation type="submission" date="2019-12" db="EMBL/GenBank/DDBJ databases">
        <authorList>
            <person name="Lee S.D."/>
        </authorList>
    </citation>
    <scope>NUCLEOTIDE SEQUENCE [LARGE SCALE GENOMIC DNA]</scope>
    <source>
        <strain evidence="18 19">GH1-50</strain>
    </source>
</reference>
<feature type="domain" description="Histidine kinase" evidence="16">
    <location>
        <begin position="239"/>
        <end position="438"/>
    </location>
</feature>
<name>A0A7C9NDI3_9RHOB</name>
<keyword evidence="12 15" id="KW-1133">Transmembrane helix</keyword>
<dbReference type="Pfam" id="PF02518">
    <property type="entry name" value="HATPase_c"/>
    <property type="match status" value="1"/>
</dbReference>
<dbReference type="Proteomes" id="UP000480350">
    <property type="component" value="Unassembled WGS sequence"/>
</dbReference>
<evidence type="ECO:0000256" key="12">
    <source>
        <dbReference type="ARBA" id="ARBA00022989"/>
    </source>
</evidence>
<organism evidence="18 19">
    <name type="scientific">Kangsaoukella pontilimi</name>
    <dbReference type="NCBI Taxonomy" id="2691042"/>
    <lineage>
        <taxon>Bacteria</taxon>
        <taxon>Pseudomonadati</taxon>
        <taxon>Pseudomonadota</taxon>
        <taxon>Alphaproteobacteria</taxon>
        <taxon>Rhodobacterales</taxon>
        <taxon>Paracoccaceae</taxon>
        <taxon>Kangsaoukella</taxon>
    </lineage>
</organism>
<reference evidence="18 19" key="2">
    <citation type="submission" date="2020-03" db="EMBL/GenBank/DDBJ databases">
        <title>Kangsaoukella pontilimi gen. nov., sp. nov., a new member of the family Rhodobacteraceae isolated from a tidal mudflat.</title>
        <authorList>
            <person name="Kim I.S."/>
        </authorList>
    </citation>
    <scope>NUCLEOTIDE SEQUENCE [LARGE SCALE GENOMIC DNA]</scope>
    <source>
        <strain evidence="18 19">GH1-50</strain>
    </source>
</reference>
<comment type="subcellular location">
    <subcellularLocation>
        <location evidence="2">Cell inner membrane</location>
        <topology evidence="2">Multi-pass membrane protein</topology>
    </subcellularLocation>
</comment>
<evidence type="ECO:0000256" key="4">
    <source>
        <dbReference type="ARBA" id="ARBA00022475"/>
    </source>
</evidence>
<dbReference type="InterPro" id="IPR003661">
    <property type="entry name" value="HisK_dim/P_dom"/>
</dbReference>
<dbReference type="GO" id="GO:0005524">
    <property type="term" value="F:ATP binding"/>
    <property type="evidence" value="ECO:0007669"/>
    <property type="project" value="UniProtKB-KW"/>
</dbReference>
<dbReference type="InterPro" id="IPR004358">
    <property type="entry name" value="Sig_transdc_His_kin-like_C"/>
</dbReference>
<evidence type="ECO:0000256" key="6">
    <source>
        <dbReference type="ARBA" id="ARBA00022553"/>
    </source>
</evidence>
<evidence type="ECO:0000256" key="3">
    <source>
        <dbReference type="ARBA" id="ARBA00012438"/>
    </source>
</evidence>
<dbReference type="Pfam" id="PF00672">
    <property type="entry name" value="HAMP"/>
    <property type="match status" value="1"/>
</dbReference>
<evidence type="ECO:0000256" key="8">
    <source>
        <dbReference type="ARBA" id="ARBA00022692"/>
    </source>
</evidence>
<keyword evidence="6" id="KW-0597">Phosphoprotein</keyword>
<keyword evidence="7" id="KW-0808">Transferase</keyword>
<dbReference type="PROSITE" id="PS50885">
    <property type="entry name" value="HAMP"/>
    <property type="match status" value="1"/>
</dbReference>
<dbReference type="GO" id="GO:0005886">
    <property type="term" value="C:plasma membrane"/>
    <property type="evidence" value="ECO:0007669"/>
    <property type="project" value="UniProtKB-SubCell"/>
</dbReference>
<dbReference type="SMART" id="SM00304">
    <property type="entry name" value="HAMP"/>
    <property type="match status" value="1"/>
</dbReference>
<comment type="caution">
    <text evidence="18">The sequence shown here is derived from an EMBL/GenBank/DDBJ whole genome shotgun (WGS) entry which is preliminary data.</text>
</comment>
<proteinExistence type="predicted"/>
<dbReference type="CDD" id="cd00082">
    <property type="entry name" value="HisKA"/>
    <property type="match status" value="1"/>
</dbReference>
<evidence type="ECO:0000256" key="10">
    <source>
        <dbReference type="ARBA" id="ARBA00022777"/>
    </source>
</evidence>
<dbReference type="InterPro" id="IPR003660">
    <property type="entry name" value="HAMP_dom"/>
</dbReference>
<keyword evidence="5" id="KW-0997">Cell inner membrane</keyword>
<dbReference type="InterPro" id="IPR005467">
    <property type="entry name" value="His_kinase_dom"/>
</dbReference>
<keyword evidence="9" id="KW-0547">Nucleotide-binding</keyword>
<feature type="domain" description="HAMP" evidence="17">
    <location>
        <begin position="180"/>
        <end position="231"/>
    </location>
</feature>
<dbReference type="InterPro" id="IPR003594">
    <property type="entry name" value="HATPase_dom"/>
</dbReference>